<keyword evidence="2 8" id="KW-0813">Transport</keyword>
<proteinExistence type="inferred from homology"/>
<dbReference type="HOGENOM" id="CLU_053325_4_4_12"/>
<dbReference type="EMBL" id="CP002959">
    <property type="protein sequence ID" value="AFM12800.1"/>
    <property type="molecule type" value="Genomic_DNA"/>
</dbReference>
<keyword evidence="5 8" id="KW-0653">Protein transport</keyword>
<evidence type="ECO:0000256" key="7">
    <source>
        <dbReference type="ARBA" id="ARBA00023136"/>
    </source>
</evidence>
<evidence type="ECO:0000256" key="1">
    <source>
        <dbReference type="ARBA" id="ARBA00004651"/>
    </source>
</evidence>
<evidence type="ECO:0000313" key="11">
    <source>
        <dbReference type="EMBL" id="AFM12800.1"/>
    </source>
</evidence>
<dbReference type="AlphaFoldDB" id="I4B693"/>
<dbReference type="InterPro" id="IPR002898">
    <property type="entry name" value="MotA_ExbB_proton_chnl"/>
</dbReference>
<dbReference type="Pfam" id="PF01618">
    <property type="entry name" value="MotA_ExbB"/>
    <property type="match status" value="1"/>
</dbReference>
<evidence type="ECO:0000256" key="6">
    <source>
        <dbReference type="ARBA" id="ARBA00022989"/>
    </source>
</evidence>
<evidence type="ECO:0000256" key="3">
    <source>
        <dbReference type="ARBA" id="ARBA00022475"/>
    </source>
</evidence>
<dbReference type="PATRIC" id="fig|869212.3.peg.2164"/>
<dbReference type="RefSeq" id="WP_014803306.1">
    <property type="nucleotide sequence ID" value="NC_018020.1"/>
</dbReference>
<dbReference type="Proteomes" id="UP000006048">
    <property type="component" value="Chromosome"/>
</dbReference>
<feature type="transmembrane region" description="Helical" evidence="9">
    <location>
        <begin position="15"/>
        <end position="32"/>
    </location>
</feature>
<comment type="similarity">
    <text evidence="8">Belongs to the exbB/tolQ family.</text>
</comment>
<evidence type="ECO:0000259" key="10">
    <source>
        <dbReference type="Pfam" id="PF01618"/>
    </source>
</evidence>
<evidence type="ECO:0000313" key="12">
    <source>
        <dbReference type="Proteomes" id="UP000006048"/>
    </source>
</evidence>
<gene>
    <name evidence="11" type="ordered locus">Turpa_2154</name>
</gene>
<keyword evidence="7 9" id="KW-0472">Membrane</keyword>
<evidence type="ECO:0000256" key="9">
    <source>
        <dbReference type="SAM" id="Phobius"/>
    </source>
</evidence>
<name>I4B693_TURPD</name>
<dbReference type="PANTHER" id="PTHR30625">
    <property type="entry name" value="PROTEIN TOLQ"/>
    <property type="match status" value="1"/>
</dbReference>
<evidence type="ECO:0000256" key="2">
    <source>
        <dbReference type="ARBA" id="ARBA00022448"/>
    </source>
</evidence>
<feature type="domain" description="MotA/TolQ/ExbB proton channel" evidence="10">
    <location>
        <begin position="74"/>
        <end position="190"/>
    </location>
</feature>
<reference evidence="11 12" key="1">
    <citation type="submission" date="2012-06" db="EMBL/GenBank/DDBJ databases">
        <title>The complete chromosome of genome of Turneriella parva DSM 21527.</title>
        <authorList>
            <consortium name="US DOE Joint Genome Institute (JGI-PGF)"/>
            <person name="Lucas S."/>
            <person name="Han J."/>
            <person name="Lapidus A."/>
            <person name="Bruce D."/>
            <person name="Goodwin L."/>
            <person name="Pitluck S."/>
            <person name="Peters L."/>
            <person name="Kyrpides N."/>
            <person name="Mavromatis K."/>
            <person name="Ivanova N."/>
            <person name="Mikhailova N."/>
            <person name="Chertkov O."/>
            <person name="Detter J.C."/>
            <person name="Tapia R."/>
            <person name="Han C."/>
            <person name="Land M."/>
            <person name="Hauser L."/>
            <person name="Markowitz V."/>
            <person name="Cheng J.-F."/>
            <person name="Hugenholtz P."/>
            <person name="Woyke T."/>
            <person name="Wu D."/>
            <person name="Gronow S."/>
            <person name="Wellnitz S."/>
            <person name="Brambilla E."/>
            <person name="Klenk H.-P."/>
            <person name="Eisen J.A."/>
        </authorList>
    </citation>
    <scope>NUCLEOTIDE SEQUENCE [LARGE SCALE GENOMIC DNA]</scope>
    <source>
        <strain evidence="12">ATCC BAA-1111 / DSM 21527 / NCTC 11395 / H</strain>
    </source>
</reference>
<dbReference type="STRING" id="869212.Turpa_2154"/>
<keyword evidence="3" id="KW-1003">Cell membrane</keyword>
<sequence>MNEIFKKAALVGDTWVLWLLLAASVLSVAVMLDRWRLFRQNRIDFAGFLGGLKEKLEQGKADAALAYCTGFAAMENRIAAEGLRNFTKGAHSVEEAMKSALVIERGIFEKNLIVLSTMGNNAPFIGLLGTVLGVIKAFSDLGTAGSAGVSVVMTGISAALIATAFGILLAIPAVIANNYFQTRLKRMAANTQSLIHLMQVYLRADNKADFSSSVGTTFGAEHAR</sequence>
<keyword evidence="4 9" id="KW-0812">Transmembrane</keyword>
<keyword evidence="6 9" id="KW-1133">Transmembrane helix</keyword>
<accession>I4B693</accession>
<protein>
    <submittedName>
        <fullName evidence="11">Outer membrane transport energization protein ExbB</fullName>
    </submittedName>
</protein>
<keyword evidence="12" id="KW-1185">Reference proteome</keyword>
<dbReference type="GO" id="GO:0005886">
    <property type="term" value="C:plasma membrane"/>
    <property type="evidence" value="ECO:0007669"/>
    <property type="project" value="UniProtKB-SubCell"/>
</dbReference>
<feature type="transmembrane region" description="Helical" evidence="9">
    <location>
        <begin position="155"/>
        <end position="180"/>
    </location>
</feature>
<dbReference type="InterPro" id="IPR050790">
    <property type="entry name" value="ExbB/TolQ_transport"/>
</dbReference>
<evidence type="ECO:0000256" key="8">
    <source>
        <dbReference type="RuleBase" id="RU004057"/>
    </source>
</evidence>
<evidence type="ECO:0000256" key="4">
    <source>
        <dbReference type="ARBA" id="ARBA00022692"/>
    </source>
</evidence>
<dbReference type="OrthoDB" id="9805133at2"/>
<dbReference type="PANTHER" id="PTHR30625:SF15">
    <property type="entry name" value="BIOPOLYMER TRANSPORT PROTEIN EXBB"/>
    <property type="match status" value="1"/>
</dbReference>
<dbReference type="KEGG" id="tpx:Turpa_2154"/>
<dbReference type="GO" id="GO:0017038">
    <property type="term" value="P:protein import"/>
    <property type="evidence" value="ECO:0007669"/>
    <property type="project" value="TreeGrafter"/>
</dbReference>
<organism evidence="11 12">
    <name type="scientific">Turneriella parva (strain ATCC BAA-1111 / DSM 21527 / NCTC 11395 / H)</name>
    <name type="common">Leptospira parva</name>
    <dbReference type="NCBI Taxonomy" id="869212"/>
    <lineage>
        <taxon>Bacteria</taxon>
        <taxon>Pseudomonadati</taxon>
        <taxon>Spirochaetota</taxon>
        <taxon>Spirochaetia</taxon>
        <taxon>Leptospirales</taxon>
        <taxon>Leptospiraceae</taxon>
        <taxon>Turneriella</taxon>
    </lineage>
</organism>
<comment type="subcellular location">
    <subcellularLocation>
        <location evidence="1">Cell membrane</location>
        <topology evidence="1">Multi-pass membrane protein</topology>
    </subcellularLocation>
    <subcellularLocation>
        <location evidence="8">Membrane</location>
        <topology evidence="8">Multi-pass membrane protein</topology>
    </subcellularLocation>
</comment>
<evidence type="ECO:0000256" key="5">
    <source>
        <dbReference type="ARBA" id="ARBA00022927"/>
    </source>
</evidence>
<feature type="transmembrane region" description="Helical" evidence="9">
    <location>
        <begin position="112"/>
        <end position="135"/>
    </location>
</feature>